<protein>
    <submittedName>
        <fullName evidence="2">Uncharacterized protein</fullName>
    </submittedName>
</protein>
<reference evidence="2" key="2">
    <citation type="submission" date="2020-02" db="EMBL/GenBank/DDBJ databases">
        <authorList>
            <person name="Gilchrist C.L.M."/>
            <person name="Chooi Y.-H."/>
        </authorList>
    </citation>
    <scope>NUCLEOTIDE SEQUENCE</scope>
    <source>
        <strain evidence="2">MST-FP2251</strain>
    </source>
</reference>
<dbReference type="EMBL" id="VCAU01000075">
    <property type="protein sequence ID" value="KAF9886535.1"/>
    <property type="molecule type" value="Genomic_DNA"/>
</dbReference>
<organism evidence="2 3">
    <name type="scientific">Aspergillus nanangensis</name>
    <dbReference type="NCBI Taxonomy" id="2582783"/>
    <lineage>
        <taxon>Eukaryota</taxon>
        <taxon>Fungi</taxon>
        <taxon>Dikarya</taxon>
        <taxon>Ascomycota</taxon>
        <taxon>Pezizomycotina</taxon>
        <taxon>Eurotiomycetes</taxon>
        <taxon>Eurotiomycetidae</taxon>
        <taxon>Eurotiales</taxon>
        <taxon>Aspergillaceae</taxon>
        <taxon>Aspergillus</taxon>
        <taxon>Aspergillus subgen. Circumdati</taxon>
    </lineage>
</organism>
<feature type="region of interest" description="Disordered" evidence="1">
    <location>
        <begin position="1"/>
        <end position="30"/>
    </location>
</feature>
<gene>
    <name evidence="2" type="ORF">FE257_011306</name>
</gene>
<evidence type="ECO:0000256" key="1">
    <source>
        <dbReference type="SAM" id="MobiDB-lite"/>
    </source>
</evidence>
<reference evidence="2" key="1">
    <citation type="journal article" date="2019" name="Beilstein J. Org. Chem.">
        <title>Nanangenines: drimane sesquiterpenoids as the dominant metabolite cohort of a novel Australian fungus, Aspergillus nanangensis.</title>
        <authorList>
            <person name="Lacey H.J."/>
            <person name="Gilchrist C.L.M."/>
            <person name="Crombie A."/>
            <person name="Kalaitzis J.A."/>
            <person name="Vuong D."/>
            <person name="Rutledge P.J."/>
            <person name="Turner P."/>
            <person name="Pitt J.I."/>
            <person name="Lacey E."/>
            <person name="Chooi Y.H."/>
            <person name="Piggott A.M."/>
        </authorList>
    </citation>
    <scope>NUCLEOTIDE SEQUENCE</scope>
    <source>
        <strain evidence="2">MST-FP2251</strain>
    </source>
</reference>
<keyword evidence="3" id="KW-1185">Reference proteome</keyword>
<evidence type="ECO:0000313" key="2">
    <source>
        <dbReference type="EMBL" id="KAF9886535.1"/>
    </source>
</evidence>
<sequence>MEDKDQPPTTTSKAKHNDKRENIQPTPPLSMARFWAQKAECLEGPFDMPTGLVPMRELKDAVAQHITGKTEDTSAPTAPPLTNDAIADILKKTKPDCPRAQAWIQAHEIAKAARERMNGRIEDCDELRKKVARRLRDKARQVATNSGAPKNEIKAFLEELAEEDRIAAECEADADNGKEKSKDAKDDSPEAVFERVCIAHERLNKTIAEIQEWRKNR</sequence>
<name>A0AAD4CHE6_ASPNN</name>
<feature type="region of interest" description="Disordered" evidence="1">
    <location>
        <begin position="170"/>
        <end position="190"/>
    </location>
</feature>
<feature type="compositionally biased region" description="Basic and acidic residues" evidence="1">
    <location>
        <begin position="175"/>
        <end position="188"/>
    </location>
</feature>
<proteinExistence type="predicted"/>
<comment type="caution">
    <text evidence="2">The sequence shown here is derived from an EMBL/GenBank/DDBJ whole genome shotgun (WGS) entry which is preliminary data.</text>
</comment>
<dbReference type="AlphaFoldDB" id="A0AAD4CHE6"/>
<evidence type="ECO:0000313" key="3">
    <source>
        <dbReference type="Proteomes" id="UP001194746"/>
    </source>
</evidence>
<dbReference type="Proteomes" id="UP001194746">
    <property type="component" value="Unassembled WGS sequence"/>
</dbReference>
<accession>A0AAD4CHE6</accession>